<keyword evidence="2" id="KW-1003">Cell membrane</keyword>
<evidence type="ECO:0000313" key="8">
    <source>
        <dbReference type="EMBL" id="EHJ08737.1"/>
    </source>
</evidence>
<gene>
    <name evidence="8" type="ORF">SS7213T_02578</name>
</gene>
<proteinExistence type="predicted"/>
<keyword evidence="9" id="KW-1185">Reference proteome</keyword>
<comment type="subcellular location">
    <subcellularLocation>
        <location evidence="1">Cell membrane</location>
        <topology evidence="1">Multi-pass membrane protein</topology>
    </subcellularLocation>
</comment>
<feature type="domain" description="Cardiolipin synthase N-terminal" evidence="7">
    <location>
        <begin position="3"/>
        <end position="47"/>
    </location>
</feature>
<dbReference type="Pfam" id="PF13396">
    <property type="entry name" value="PLDc_N"/>
    <property type="match status" value="1"/>
</dbReference>
<dbReference type="GO" id="GO:0005886">
    <property type="term" value="C:plasma membrane"/>
    <property type="evidence" value="ECO:0007669"/>
    <property type="project" value="UniProtKB-SubCell"/>
</dbReference>
<reference evidence="8 9" key="1">
    <citation type="journal article" date="2012" name="BMC Genomics">
        <title>Comparative genomic analysis of the genus Staphylococcus including Staphylococcus aureus and its newly described sister species Staphylococcus simiae.</title>
        <authorList>
            <person name="Suzuki H."/>
            <person name="Lefebure T."/>
            <person name="Pavinski Bitar P."/>
            <person name="Stanhope M.J."/>
        </authorList>
    </citation>
    <scope>NUCLEOTIDE SEQUENCE [LARGE SCALE GENOMIC DNA]</scope>
    <source>
        <strain evidence="8 9">CCM 7213</strain>
    </source>
</reference>
<evidence type="ECO:0000256" key="6">
    <source>
        <dbReference type="SAM" id="Phobius"/>
    </source>
</evidence>
<evidence type="ECO:0000256" key="4">
    <source>
        <dbReference type="ARBA" id="ARBA00022989"/>
    </source>
</evidence>
<evidence type="ECO:0000259" key="7">
    <source>
        <dbReference type="Pfam" id="PF13396"/>
    </source>
</evidence>
<keyword evidence="5 6" id="KW-0472">Membrane</keyword>
<organism evidence="8 9">
    <name type="scientific">Staphylococcus simiae CCM 7213 = CCUG 51256</name>
    <dbReference type="NCBI Taxonomy" id="911238"/>
    <lineage>
        <taxon>Bacteria</taxon>
        <taxon>Bacillati</taxon>
        <taxon>Bacillota</taxon>
        <taxon>Bacilli</taxon>
        <taxon>Bacillales</taxon>
        <taxon>Staphylococcaceae</taxon>
        <taxon>Staphylococcus</taxon>
    </lineage>
</organism>
<feature type="non-terminal residue" evidence="8">
    <location>
        <position position="59"/>
    </location>
</feature>
<feature type="transmembrane region" description="Helical" evidence="6">
    <location>
        <begin position="25"/>
        <end position="45"/>
    </location>
</feature>
<evidence type="ECO:0000256" key="1">
    <source>
        <dbReference type="ARBA" id="ARBA00004651"/>
    </source>
</evidence>
<accession>G5JGE9</accession>
<evidence type="ECO:0000256" key="5">
    <source>
        <dbReference type="ARBA" id="ARBA00023136"/>
    </source>
</evidence>
<evidence type="ECO:0000256" key="3">
    <source>
        <dbReference type="ARBA" id="ARBA00022692"/>
    </source>
</evidence>
<keyword evidence="3 6" id="KW-0812">Transmembrane</keyword>
<evidence type="ECO:0000256" key="2">
    <source>
        <dbReference type="ARBA" id="ARBA00022475"/>
    </source>
</evidence>
<dbReference type="Proteomes" id="UP000005413">
    <property type="component" value="Unassembled WGS sequence"/>
</dbReference>
<protein>
    <submittedName>
        <fullName evidence="8">Putative cardiolipin synthase</fullName>
    </submittedName>
</protein>
<dbReference type="EMBL" id="AEUN01000088">
    <property type="protein sequence ID" value="EHJ08737.1"/>
    <property type="molecule type" value="Genomic_DNA"/>
</dbReference>
<sequence>MLFNIVLAFIIIFLERERRSASSTWAWLFVLFVLPLIGFILYLFFGRTVSARKLNKYNG</sequence>
<dbReference type="AlphaFoldDB" id="G5JGE9"/>
<keyword evidence="4 6" id="KW-1133">Transmembrane helix</keyword>
<name>G5JGE9_9STAP</name>
<dbReference type="InterPro" id="IPR027379">
    <property type="entry name" value="CLS_N"/>
</dbReference>
<comment type="caution">
    <text evidence="8">The sequence shown here is derived from an EMBL/GenBank/DDBJ whole genome shotgun (WGS) entry which is preliminary data.</text>
</comment>
<evidence type="ECO:0000313" key="9">
    <source>
        <dbReference type="Proteomes" id="UP000005413"/>
    </source>
</evidence>